<dbReference type="EMBL" id="BAAAZN010000014">
    <property type="protein sequence ID" value="GAA3567524.1"/>
    <property type="molecule type" value="Genomic_DNA"/>
</dbReference>
<dbReference type="Proteomes" id="UP001500689">
    <property type="component" value="Unassembled WGS sequence"/>
</dbReference>
<comment type="caution">
    <text evidence="1">The sequence shown here is derived from an EMBL/GenBank/DDBJ whole genome shotgun (WGS) entry which is preliminary data.</text>
</comment>
<sequence>MLEFSPVVERLRIVVLHVGRERWCASCGLLSATTICYVLEAFDGVPSGLHRFCYCRTCESQDAR</sequence>
<name>A0ABP6XI09_9PSEU</name>
<evidence type="ECO:0000313" key="1">
    <source>
        <dbReference type="EMBL" id="GAA3567524.1"/>
    </source>
</evidence>
<proteinExistence type="predicted"/>
<organism evidence="1 2">
    <name type="scientific">Amycolatopsis ultiminotia</name>
    <dbReference type="NCBI Taxonomy" id="543629"/>
    <lineage>
        <taxon>Bacteria</taxon>
        <taxon>Bacillati</taxon>
        <taxon>Actinomycetota</taxon>
        <taxon>Actinomycetes</taxon>
        <taxon>Pseudonocardiales</taxon>
        <taxon>Pseudonocardiaceae</taxon>
        <taxon>Amycolatopsis</taxon>
    </lineage>
</organism>
<protein>
    <submittedName>
        <fullName evidence="1">Uncharacterized protein</fullName>
    </submittedName>
</protein>
<keyword evidence="2" id="KW-1185">Reference proteome</keyword>
<gene>
    <name evidence="1" type="ORF">GCM10022222_59350</name>
</gene>
<dbReference type="RefSeq" id="WP_344865685.1">
    <property type="nucleotide sequence ID" value="NZ_BAAAZN010000014.1"/>
</dbReference>
<accession>A0ABP6XI09</accession>
<reference evidence="2" key="1">
    <citation type="journal article" date="2019" name="Int. J. Syst. Evol. Microbiol.">
        <title>The Global Catalogue of Microorganisms (GCM) 10K type strain sequencing project: providing services to taxonomists for standard genome sequencing and annotation.</title>
        <authorList>
            <consortium name="The Broad Institute Genomics Platform"/>
            <consortium name="The Broad Institute Genome Sequencing Center for Infectious Disease"/>
            <person name="Wu L."/>
            <person name="Ma J."/>
        </authorList>
    </citation>
    <scope>NUCLEOTIDE SEQUENCE [LARGE SCALE GENOMIC DNA]</scope>
    <source>
        <strain evidence="2">JCM 16898</strain>
    </source>
</reference>
<evidence type="ECO:0000313" key="2">
    <source>
        <dbReference type="Proteomes" id="UP001500689"/>
    </source>
</evidence>